<name>G3NZW7_GASAC</name>
<keyword evidence="7 12" id="KW-0030">Aminoacyl-tRNA synthetase</keyword>
<evidence type="ECO:0000313" key="15">
    <source>
        <dbReference type="Proteomes" id="UP000007635"/>
    </source>
</evidence>
<evidence type="ECO:0000256" key="2">
    <source>
        <dbReference type="ARBA" id="ARBA00012837"/>
    </source>
</evidence>
<dbReference type="InterPro" id="IPR009080">
    <property type="entry name" value="tRNAsynth_Ia_anticodon-bd"/>
</dbReference>
<proteinExistence type="inferred from homology"/>
<evidence type="ECO:0000256" key="11">
    <source>
        <dbReference type="ARBA" id="ARBA00049595"/>
    </source>
</evidence>
<dbReference type="Pfam" id="PF00750">
    <property type="entry name" value="tRNA-synt_1d"/>
    <property type="match status" value="1"/>
</dbReference>
<evidence type="ECO:0000256" key="10">
    <source>
        <dbReference type="ARBA" id="ARBA00049339"/>
    </source>
</evidence>
<evidence type="ECO:0000256" key="4">
    <source>
        <dbReference type="ARBA" id="ARBA00022741"/>
    </source>
</evidence>
<dbReference type="Gene3D" id="3.40.50.620">
    <property type="entry name" value="HUPs"/>
    <property type="match status" value="1"/>
</dbReference>
<dbReference type="InterPro" id="IPR001278">
    <property type="entry name" value="Arg-tRNA-ligase"/>
</dbReference>
<evidence type="ECO:0000256" key="5">
    <source>
        <dbReference type="ARBA" id="ARBA00022840"/>
    </source>
</evidence>
<comment type="function">
    <text evidence="11">Catalyzes the attachment of arginine to tRNA(Arg) in a two-step reaction: arginine is first activated by ATP to form Arg-AMP and then transferred to the acceptor end of tRNA(Arg).</text>
</comment>
<dbReference type="InterPro" id="IPR008909">
    <property type="entry name" value="DALR_anticod-bd"/>
</dbReference>
<dbReference type="NCBIfam" id="TIGR00456">
    <property type="entry name" value="argS"/>
    <property type="match status" value="1"/>
</dbReference>
<dbReference type="eggNOG" id="KOG1195">
    <property type="taxonomic scope" value="Eukaryota"/>
</dbReference>
<dbReference type="InParanoid" id="G3NZW7"/>
<dbReference type="PRINTS" id="PR01038">
    <property type="entry name" value="TRNASYNTHARG"/>
</dbReference>
<evidence type="ECO:0000256" key="1">
    <source>
        <dbReference type="ARBA" id="ARBA00005594"/>
    </source>
</evidence>
<dbReference type="PANTHER" id="PTHR11956:SF11">
    <property type="entry name" value="ARGININE--TRNA LIGASE, MITOCHONDRIAL-RELATED"/>
    <property type="match status" value="1"/>
</dbReference>
<keyword evidence="6 12" id="KW-0648">Protein biosynthesis</keyword>
<comment type="catalytic activity">
    <reaction evidence="10">
        <text>tRNA(Arg) + L-arginine + ATP = L-arginyl-tRNA(Arg) + AMP + diphosphate</text>
        <dbReference type="Rhea" id="RHEA:20301"/>
        <dbReference type="Rhea" id="RHEA-COMP:9658"/>
        <dbReference type="Rhea" id="RHEA-COMP:9673"/>
        <dbReference type="ChEBI" id="CHEBI:30616"/>
        <dbReference type="ChEBI" id="CHEBI:32682"/>
        <dbReference type="ChEBI" id="CHEBI:33019"/>
        <dbReference type="ChEBI" id="CHEBI:78442"/>
        <dbReference type="ChEBI" id="CHEBI:78513"/>
        <dbReference type="ChEBI" id="CHEBI:456215"/>
        <dbReference type="EC" id="6.1.1.19"/>
    </reaction>
</comment>
<keyword evidence="5 12" id="KW-0067">ATP-binding</keyword>
<dbReference type="AlphaFoldDB" id="G3NZW7"/>
<evidence type="ECO:0000256" key="3">
    <source>
        <dbReference type="ARBA" id="ARBA00022598"/>
    </source>
</evidence>
<dbReference type="Gene3D" id="1.10.730.10">
    <property type="entry name" value="Isoleucyl-tRNA Synthetase, Domain 1"/>
    <property type="match status" value="1"/>
</dbReference>
<comment type="similarity">
    <text evidence="1 12">Belongs to the class-I aminoacyl-tRNA synthetase family.</text>
</comment>
<dbReference type="STRING" id="69293.ENSGACP00000010890"/>
<reference evidence="14" key="3">
    <citation type="submission" date="2025-09" db="UniProtKB">
        <authorList>
            <consortium name="Ensembl"/>
        </authorList>
    </citation>
    <scope>IDENTIFICATION</scope>
</reference>
<dbReference type="GO" id="GO:0005524">
    <property type="term" value="F:ATP binding"/>
    <property type="evidence" value="ECO:0007669"/>
    <property type="project" value="UniProtKB-KW"/>
</dbReference>
<dbReference type="SUPFAM" id="SSF47323">
    <property type="entry name" value="Anticodon-binding domain of a subclass of class I aminoacyl-tRNA synthetases"/>
    <property type="match status" value="1"/>
</dbReference>
<dbReference type="Pfam" id="PF05746">
    <property type="entry name" value="DALR_1"/>
    <property type="match status" value="1"/>
</dbReference>
<dbReference type="GO" id="GO:0005739">
    <property type="term" value="C:mitochondrion"/>
    <property type="evidence" value="ECO:0007669"/>
    <property type="project" value="TreeGrafter"/>
</dbReference>
<dbReference type="FunFam" id="1.10.730.10:FF:000006">
    <property type="entry name" value="Arginyl-tRNA synthetase 2, mitochondrial"/>
    <property type="match status" value="1"/>
</dbReference>
<evidence type="ECO:0000313" key="14">
    <source>
        <dbReference type="Ensembl" id="ENSGACP00000010890.2"/>
    </source>
</evidence>
<organism evidence="14 15">
    <name type="scientific">Gasterosteus aculeatus aculeatus</name>
    <name type="common">three-spined stickleback</name>
    <dbReference type="NCBI Taxonomy" id="481459"/>
    <lineage>
        <taxon>Eukaryota</taxon>
        <taxon>Metazoa</taxon>
        <taxon>Chordata</taxon>
        <taxon>Craniata</taxon>
        <taxon>Vertebrata</taxon>
        <taxon>Euteleostomi</taxon>
        <taxon>Actinopterygii</taxon>
        <taxon>Neopterygii</taxon>
        <taxon>Teleostei</taxon>
        <taxon>Neoteleostei</taxon>
        <taxon>Acanthomorphata</taxon>
        <taxon>Eupercaria</taxon>
        <taxon>Perciformes</taxon>
        <taxon>Cottioidei</taxon>
        <taxon>Gasterosteales</taxon>
        <taxon>Gasterosteidae</taxon>
        <taxon>Gasterosteus</taxon>
    </lineage>
</organism>
<protein>
    <recommendedName>
        <fullName evidence="9">Probable arginine--tRNA ligase, mitochondrial</fullName>
        <ecNumber evidence="2">6.1.1.19</ecNumber>
    </recommendedName>
    <alternativeName>
        <fullName evidence="8">Arginyl-tRNA synthetase</fullName>
    </alternativeName>
</protein>
<dbReference type="SMART" id="SM00836">
    <property type="entry name" value="DALR_1"/>
    <property type="match status" value="1"/>
</dbReference>
<keyword evidence="4 12" id="KW-0547">Nucleotide-binding</keyword>
<keyword evidence="15" id="KW-1185">Reference proteome</keyword>
<dbReference type="GeneTree" id="ENSGT00530000063407"/>
<feature type="domain" description="DALR anticodon binding" evidence="13">
    <location>
        <begin position="442"/>
        <end position="550"/>
    </location>
</feature>
<evidence type="ECO:0000259" key="13">
    <source>
        <dbReference type="SMART" id="SM00836"/>
    </source>
</evidence>
<dbReference type="EC" id="6.1.1.19" evidence="2"/>
<dbReference type="PANTHER" id="PTHR11956">
    <property type="entry name" value="ARGINYL-TRNA SYNTHETASE"/>
    <property type="match status" value="1"/>
</dbReference>
<dbReference type="InterPro" id="IPR001412">
    <property type="entry name" value="aa-tRNA-synth_I_CS"/>
</dbReference>
<evidence type="ECO:0000256" key="9">
    <source>
        <dbReference type="ARBA" id="ARBA00039495"/>
    </source>
</evidence>
<dbReference type="Proteomes" id="UP000007635">
    <property type="component" value="Chromosome XVIII"/>
</dbReference>
<dbReference type="FunFam" id="3.40.50.620:FF:000058">
    <property type="entry name" value="Mitochondrial arginyl-tRNA synthetase"/>
    <property type="match status" value="1"/>
</dbReference>
<dbReference type="GO" id="GO:0004814">
    <property type="term" value="F:arginine-tRNA ligase activity"/>
    <property type="evidence" value="ECO:0007669"/>
    <property type="project" value="UniProtKB-EC"/>
</dbReference>
<dbReference type="InterPro" id="IPR035684">
    <property type="entry name" value="ArgRS_core"/>
</dbReference>
<dbReference type="Bgee" id="ENSGACG00000008226">
    <property type="expression patterns" value="Expressed in pharyngeal gill and 13 other cell types or tissues"/>
</dbReference>
<reference evidence="14 15" key="1">
    <citation type="journal article" date="2021" name="G3 (Bethesda)">
        <title>Improved contiguity of the threespine stickleback genome using long-read sequencing.</title>
        <authorList>
            <person name="Nath S."/>
            <person name="Shaw D.E."/>
            <person name="White M.A."/>
        </authorList>
    </citation>
    <scope>NUCLEOTIDE SEQUENCE [LARGE SCALE GENOMIC DNA]</scope>
    <source>
        <strain evidence="14 15">Lake Benthic</strain>
    </source>
</reference>
<keyword evidence="3 12" id="KW-0436">Ligase</keyword>
<dbReference type="InterPro" id="IPR014729">
    <property type="entry name" value="Rossmann-like_a/b/a_fold"/>
</dbReference>
<dbReference type="GO" id="GO:0032543">
    <property type="term" value="P:mitochondrial translation"/>
    <property type="evidence" value="ECO:0007669"/>
    <property type="project" value="TreeGrafter"/>
</dbReference>
<evidence type="ECO:0000256" key="8">
    <source>
        <dbReference type="ARBA" id="ARBA00033033"/>
    </source>
</evidence>
<evidence type="ECO:0000256" key="6">
    <source>
        <dbReference type="ARBA" id="ARBA00022917"/>
    </source>
</evidence>
<sequence>FILWLSQPEDAFIPALAAVPVFKKQLSRFITYFIRPPLCNNDAESHVPRLKRDSVVEDVSAGRGVINFKVNRKLLVQKVLESFGKEEEGQFGLNSELLNTLTRGTTLVEYSSPNIAKKFHAGHLRSTIIGNFIANLKQCLGNNVIRMNYLGDWGMQFGLLGAGFAKFGCQEKLKQNPLQHLFEVYVEVNKDVEQNEEMMQAARAFFSQLEQHDSEAVSLWQQFREITVDEYQHVYKRLGVHFDIYSGESFHQQQAQQVVQKLQSQGLLKTSEKGTGVVDLSTAKDMSSVSTVLRSDGTTLYITRDLAAAIDRKEKYHFDEMIYVTDKSQAIHFQQLFHILLAMGHSWADRCEHVPFGLVRGMKTRRGEVVFLEDVLDEARARMLRNMNQSKTTKETVNPEDTAEKVGISALIVQDFRGPRESDYTFDWDRMLQAQGDTGVFLQYTHARLHRSDTVLFDPSHLLEQTSVPVLQHLLRYDEVLYQSAKDLQPKHLVNFLLKLCHLIASAHRELPVKGSSQDVAQARLRLFSGARSVLANGMKILGITPVDQM</sequence>
<dbReference type="PROSITE" id="PS00178">
    <property type="entry name" value="AA_TRNA_LIGASE_I"/>
    <property type="match status" value="1"/>
</dbReference>
<dbReference type="OMA" id="YEFKWER"/>
<evidence type="ECO:0000256" key="7">
    <source>
        <dbReference type="ARBA" id="ARBA00023146"/>
    </source>
</evidence>
<dbReference type="GO" id="GO:0006420">
    <property type="term" value="P:arginyl-tRNA aminoacylation"/>
    <property type="evidence" value="ECO:0007669"/>
    <property type="project" value="InterPro"/>
</dbReference>
<accession>G3NZW7</accession>
<reference evidence="14" key="2">
    <citation type="submission" date="2025-08" db="UniProtKB">
        <authorList>
            <consortium name="Ensembl"/>
        </authorList>
    </citation>
    <scope>IDENTIFICATION</scope>
</reference>
<dbReference type="SUPFAM" id="SSF52374">
    <property type="entry name" value="Nucleotidylyl transferase"/>
    <property type="match status" value="1"/>
</dbReference>
<dbReference type="Ensembl" id="ENSGACT00000010913.2">
    <property type="protein sequence ID" value="ENSGACP00000010890.2"/>
    <property type="gene ID" value="ENSGACG00000008226.2"/>
</dbReference>
<evidence type="ECO:0000256" key="12">
    <source>
        <dbReference type="RuleBase" id="RU363038"/>
    </source>
</evidence>